<dbReference type="Gene3D" id="3.80.10.10">
    <property type="entry name" value="Ribonuclease Inhibitor"/>
    <property type="match status" value="1"/>
</dbReference>
<dbReference type="Proteomes" id="UP001215151">
    <property type="component" value="Unassembled WGS sequence"/>
</dbReference>
<dbReference type="SUPFAM" id="SSF52047">
    <property type="entry name" value="RNI-like"/>
    <property type="match status" value="1"/>
</dbReference>
<dbReference type="InterPro" id="IPR032675">
    <property type="entry name" value="LRR_dom_sf"/>
</dbReference>
<protein>
    <recommendedName>
        <fullName evidence="3">F-box domain-containing protein</fullName>
    </recommendedName>
</protein>
<proteinExistence type="predicted"/>
<comment type="caution">
    <text evidence="1">The sequence shown here is derived from an EMBL/GenBank/DDBJ whole genome shotgun (WGS) entry which is preliminary data.</text>
</comment>
<gene>
    <name evidence="1" type="ORF">ONZ51_g1777</name>
</gene>
<accession>A0AAD7U350</accession>
<keyword evidence="2" id="KW-1185">Reference proteome</keyword>
<dbReference type="EMBL" id="JAPEVG010000025">
    <property type="protein sequence ID" value="KAJ8495323.1"/>
    <property type="molecule type" value="Genomic_DNA"/>
</dbReference>
<organism evidence="1 2">
    <name type="scientific">Trametes cubensis</name>
    <dbReference type="NCBI Taxonomy" id="1111947"/>
    <lineage>
        <taxon>Eukaryota</taxon>
        <taxon>Fungi</taxon>
        <taxon>Dikarya</taxon>
        <taxon>Basidiomycota</taxon>
        <taxon>Agaricomycotina</taxon>
        <taxon>Agaricomycetes</taxon>
        <taxon>Polyporales</taxon>
        <taxon>Polyporaceae</taxon>
        <taxon>Trametes</taxon>
    </lineage>
</organism>
<evidence type="ECO:0000313" key="1">
    <source>
        <dbReference type="EMBL" id="KAJ8495323.1"/>
    </source>
</evidence>
<sequence>MAAQVALHTDDILHAIFEYFSIDRWQYRFSIYRRDNPGEDARRQALARIARVCKAFRDAALPILWGRLHNLVPFFRLLSTCIVIKESPMGPKDRKKCVYSLAAGPVRLEEIQRLRFYGALIHTIGGSTQASFTTKGFFDIVEGSSLAALSALVGDASEAILPNLRSLSWLFSSSSNPTTLRVLLSPSVQSLHLESGSEKGEWQPLLERVLHASLQVTPHLDHLTVNCSAHFSDLRLSTSTTIAISELRSLRSLVLLFPTYEEWNAIGSDVMLDALSLLAPLTTLERLEFRPGYIVESPRVSSWSSRHWSLFPILQDLKLHRVNCRQSLHHLFKMLQTETLHSFEATFDYPNDTACKRTFESLARCFPCLRKLRCIMKYMYEEQNQTSSTAPSLCELVSPLLTVPSMETVILPGEIRPRCYVGDAELNAMSAAWPHLRILDLGEYPFTPSAGGWKGISLNTLALFATRCPNLERLSLSSFDMQSLDTIIELHNELPCTNHGLRHISFRALHGTEDDCIRCARILDRLFPHLNVVDTLVGLIRPGSTSTMDLYAQPRWKGNRVHILKYSMFLSILTYQDAREHDPWDEYGL</sequence>
<dbReference type="AlphaFoldDB" id="A0AAD7U350"/>
<name>A0AAD7U350_9APHY</name>
<reference evidence="1" key="1">
    <citation type="submission" date="2022-11" db="EMBL/GenBank/DDBJ databases">
        <title>Genome Sequence of Cubamyces cubensis.</title>
        <authorList>
            <person name="Buettner E."/>
        </authorList>
    </citation>
    <scope>NUCLEOTIDE SEQUENCE</scope>
    <source>
        <strain evidence="1">MPL-01</strain>
    </source>
</reference>
<evidence type="ECO:0008006" key="3">
    <source>
        <dbReference type="Google" id="ProtNLM"/>
    </source>
</evidence>
<evidence type="ECO:0000313" key="2">
    <source>
        <dbReference type="Proteomes" id="UP001215151"/>
    </source>
</evidence>